<proteinExistence type="inferred from homology"/>
<dbReference type="GO" id="GO:0015288">
    <property type="term" value="F:porin activity"/>
    <property type="evidence" value="ECO:0007669"/>
    <property type="project" value="TreeGrafter"/>
</dbReference>
<comment type="similarity">
    <text evidence="2">Belongs to the outer membrane factor (OMF) (TC 1.B.17) family.</text>
</comment>
<evidence type="ECO:0000256" key="2">
    <source>
        <dbReference type="ARBA" id="ARBA00007613"/>
    </source>
</evidence>
<evidence type="ECO:0000256" key="1">
    <source>
        <dbReference type="ARBA" id="ARBA00004442"/>
    </source>
</evidence>
<dbReference type="EMBL" id="LT828648">
    <property type="protein sequence ID" value="SLM46246.1"/>
    <property type="molecule type" value="Genomic_DNA"/>
</dbReference>
<evidence type="ECO:0000256" key="6">
    <source>
        <dbReference type="ARBA" id="ARBA00023136"/>
    </source>
</evidence>
<evidence type="ECO:0000256" key="4">
    <source>
        <dbReference type="ARBA" id="ARBA00022452"/>
    </source>
</evidence>
<comment type="subcellular location">
    <subcellularLocation>
        <location evidence="1">Cell outer membrane</location>
    </subcellularLocation>
</comment>
<dbReference type="GO" id="GO:0009279">
    <property type="term" value="C:cell outer membrane"/>
    <property type="evidence" value="ECO:0007669"/>
    <property type="project" value="UniProtKB-SubCell"/>
</dbReference>
<dbReference type="PANTHER" id="PTHR30026:SF23">
    <property type="entry name" value="TO APRF-PUTATIVE OUTER MEMBRANE EFFLUX PROTEIN OR SECRETED ALKALINE PHOSPHATASE-RELATED"/>
    <property type="match status" value="1"/>
</dbReference>
<feature type="signal peptide" evidence="9">
    <location>
        <begin position="1"/>
        <end position="30"/>
    </location>
</feature>
<accession>A0A1W1HZR3</accession>
<dbReference type="GO" id="GO:0015562">
    <property type="term" value="F:efflux transmembrane transporter activity"/>
    <property type="evidence" value="ECO:0007669"/>
    <property type="project" value="InterPro"/>
</dbReference>
<evidence type="ECO:0000313" key="10">
    <source>
        <dbReference type="EMBL" id="SLM46246.1"/>
    </source>
</evidence>
<feature type="coiled-coil region" evidence="8">
    <location>
        <begin position="220"/>
        <end position="247"/>
    </location>
</feature>
<evidence type="ECO:0000256" key="5">
    <source>
        <dbReference type="ARBA" id="ARBA00022692"/>
    </source>
</evidence>
<dbReference type="KEGG" id="nja:NSJP_0074"/>
<keyword evidence="3" id="KW-0813">Transport</keyword>
<sequence>MTRRSRPSGVCPVLLGISISLTGMTGPAWGADDPKAQSEERREAISLADAALRALKSNLDISISRQTKESRLADIVVEQAKFDPTLSVNGQYNRSASPLNRPVFGGTQGNLTDIQTFDQRTSQVTVDAVTNLVTGGNIDVNYAPARTNVNPEVAQGFLYNPAYTSSLALTVTQPLLRNAGIDINKTFIKVAQNNADVEQHVFRDRVLTVIATVEQTYWELVFANENLKVAQAALKAAQELLASNRAKSKAGVMSIVDVLQAEAAVASRVEQVLVAEKAIRDQEDQLRRLLNPGEEDLRLDVRLTPIDPPVTVLEPLSLQEAIDIAIEQRPEIVQAKKNLDSGELNKQFAKNQLLPTLSFQGTMGLLGLGGDYKGTSERNFNGDFYNYGAGLVLSYPLGNRSAISTYNKRQLEAKNAEATLSSVRQQIIVGVREAVRRVQTDFKRIETTRSARIMAEKQLQAEQERLKVGLSTTRFVLDFQRDLATAQGNELRATVDYNKSLSNLSRHKATTLDRYHLEL</sequence>
<dbReference type="RefSeq" id="WP_172834053.1">
    <property type="nucleotide sequence ID" value="NZ_LT828648.1"/>
</dbReference>
<name>A0A1W1HZR3_9BACT</name>
<evidence type="ECO:0000313" key="11">
    <source>
        <dbReference type="Proteomes" id="UP000192042"/>
    </source>
</evidence>
<evidence type="ECO:0000256" key="9">
    <source>
        <dbReference type="SAM" id="SignalP"/>
    </source>
</evidence>
<protein>
    <submittedName>
        <fullName evidence="10">Putative Outer membrane efflux protein</fullName>
    </submittedName>
</protein>
<evidence type="ECO:0000256" key="3">
    <source>
        <dbReference type="ARBA" id="ARBA00022448"/>
    </source>
</evidence>
<organism evidence="10 11">
    <name type="scientific">Nitrospira japonica</name>
    <dbReference type="NCBI Taxonomy" id="1325564"/>
    <lineage>
        <taxon>Bacteria</taxon>
        <taxon>Pseudomonadati</taxon>
        <taxon>Nitrospirota</taxon>
        <taxon>Nitrospiria</taxon>
        <taxon>Nitrospirales</taxon>
        <taxon>Nitrospiraceae</taxon>
        <taxon>Nitrospira</taxon>
    </lineage>
</organism>
<dbReference type="Pfam" id="PF02321">
    <property type="entry name" value="OEP"/>
    <property type="match status" value="2"/>
</dbReference>
<dbReference type="STRING" id="1325564.NSJP_0074"/>
<dbReference type="Gene3D" id="1.20.1600.10">
    <property type="entry name" value="Outer membrane efflux proteins (OEP)"/>
    <property type="match status" value="1"/>
</dbReference>
<keyword evidence="8" id="KW-0175">Coiled coil</keyword>
<keyword evidence="11" id="KW-1185">Reference proteome</keyword>
<dbReference type="Proteomes" id="UP000192042">
    <property type="component" value="Chromosome I"/>
</dbReference>
<reference evidence="10 11" key="1">
    <citation type="submission" date="2017-03" db="EMBL/GenBank/DDBJ databases">
        <authorList>
            <person name="Afonso C.L."/>
            <person name="Miller P.J."/>
            <person name="Scott M.A."/>
            <person name="Spackman E."/>
            <person name="Goraichik I."/>
            <person name="Dimitrov K.M."/>
            <person name="Suarez D.L."/>
            <person name="Swayne D.E."/>
        </authorList>
    </citation>
    <scope>NUCLEOTIDE SEQUENCE [LARGE SCALE GENOMIC DNA]</scope>
    <source>
        <strain evidence="10">Genome sequencing of Nitrospira japonica strain NJ11</strain>
    </source>
</reference>
<keyword evidence="6" id="KW-0472">Membrane</keyword>
<dbReference type="PANTHER" id="PTHR30026">
    <property type="entry name" value="OUTER MEMBRANE PROTEIN TOLC"/>
    <property type="match status" value="1"/>
</dbReference>
<keyword evidence="4" id="KW-1134">Transmembrane beta strand</keyword>
<keyword evidence="9" id="KW-0732">Signal</keyword>
<dbReference type="InterPro" id="IPR003423">
    <property type="entry name" value="OMP_efflux"/>
</dbReference>
<gene>
    <name evidence="10" type="ORF">NSJP_0074</name>
</gene>
<dbReference type="AlphaFoldDB" id="A0A1W1HZR3"/>
<dbReference type="InterPro" id="IPR051906">
    <property type="entry name" value="TolC-like"/>
</dbReference>
<dbReference type="SUPFAM" id="SSF56954">
    <property type="entry name" value="Outer membrane efflux proteins (OEP)"/>
    <property type="match status" value="1"/>
</dbReference>
<feature type="chain" id="PRO_5012574123" evidence="9">
    <location>
        <begin position="31"/>
        <end position="519"/>
    </location>
</feature>
<keyword evidence="5" id="KW-0812">Transmembrane</keyword>
<evidence type="ECO:0000256" key="8">
    <source>
        <dbReference type="SAM" id="Coils"/>
    </source>
</evidence>
<dbReference type="GO" id="GO:1990281">
    <property type="term" value="C:efflux pump complex"/>
    <property type="evidence" value="ECO:0007669"/>
    <property type="project" value="TreeGrafter"/>
</dbReference>
<evidence type="ECO:0000256" key="7">
    <source>
        <dbReference type="ARBA" id="ARBA00023237"/>
    </source>
</evidence>
<keyword evidence="7" id="KW-0998">Cell outer membrane</keyword>